<comment type="caution">
    <text evidence="2">The sequence shown here is derived from an EMBL/GenBank/DDBJ whole genome shotgun (WGS) entry which is preliminary data.</text>
</comment>
<evidence type="ECO:0000256" key="1">
    <source>
        <dbReference type="SAM" id="Phobius"/>
    </source>
</evidence>
<name>A0AAE0S0I5_9BIVA</name>
<reference evidence="2" key="1">
    <citation type="journal article" date="2021" name="Genome Biol. Evol.">
        <title>A High-Quality Reference Genome for a Parasitic Bivalve with Doubly Uniparental Inheritance (Bivalvia: Unionida).</title>
        <authorList>
            <person name="Smith C.H."/>
        </authorList>
    </citation>
    <scope>NUCLEOTIDE SEQUENCE</scope>
    <source>
        <strain evidence="2">CHS0354</strain>
    </source>
</reference>
<evidence type="ECO:0000313" key="3">
    <source>
        <dbReference type="Proteomes" id="UP001195483"/>
    </source>
</evidence>
<protein>
    <submittedName>
        <fullName evidence="2">Uncharacterized protein</fullName>
    </submittedName>
</protein>
<gene>
    <name evidence="2" type="ORF">CHS0354_039751</name>
</gene>
<reference evidence="2" key="3">
    <citation type="submission" date="2023-05" db="EMBL/GenBank/DDBJ databases">
        <authorList>
            <person name="Smith C.H."/>
        </authorList>
    </citation>
    <scope>NUCLEOTIDE SEQUENCE</scope>
    <source>
        <strain evidence="2">CHS0354</strain>
        <tissue evidence="2">Mantle</tissue>
    </source>
</reference>
<organism evidence="2 3">
    <name type="scientific">Potamilus streckersoni</name>
    <dbReference type="NCBI Taxonomy" id="2493646"/>
    <lineage>
        <taxon>Eukaryota</taxon>
        <taxon>Metazoa</taxon>
        <taxon>Spiralia</taxon>
        <taxon>Lophotrochozoa</taxon>
        <taxon>Mollusca</taxon>
        <taxon>Bivalvia</taxon>
        <taxon>Autobranchia</taxon>
        <taxon>Heteroconchia</taxon>
        <taxon>Palaeoheterodonta</taxon>
        <taxon>Unionida</taxon>
        <taxon>Unionoidea</taxon>
        <taxon>Unionidae</taxon>
        <taxon>Ambleminae</taxon>
        <taxon>Lampsilini</taxon>
        <taxon>Potamilus</taxon>
    </lineage>
</organism>
<dbReference type="Gene3D" id="1.20.140.150">
    <property type="match status" value="1"/>
</dbReference>
<proteinExistence type="predicted"/>
<keyword evidence="3" id="KW-1185">Reference proteome</keyword>
<reference evidence="2" key="2">
    <citation type="journal article" date="2021" name="Genome Biol. Evol.">
        <title>Developing a high-quality reference genome for a parasitic bivalve with doubly uniparental inheritance (Bivalvia: Unionida).</title>
        <authorList>
            <person name="Smith C.H."/>
        </authorList>
    </citation>
    <scope>NUCLEOTIDE SEQUENCE</scope>
    <source>
        <strain evidence="2">CHS0354</strain>
        <tissue evidence="2">Mantle</tissue>
    </source>
</reference>
<keyword evidence="1" id="KW-0812">Transmembrane</keyword>
<dbReference type="EMBL" id="JAEAOA010002320">
    <property type="protein sequence ID" value="KAK3582715.1"/>
    <property type="molecule type" value="Genomic_DNA"/>
</dbReference>
<keyword evidence="1" id="KW-1133">Transmembrane helix</keyword>
<dbReference type="AlphaFoldDB" id="A0AAE0S0I5"/>
<feature type="transmembrane region" description="Helical" evidence="1">
    <location>
        <begin position="20"/>
        <end position="41"/>
    </location>
</feature>
<accession>A0AAE0S0I5</accession>
<evidence type="ECO:0000313" key="2">
    <source>
        <dbReference type="EMBL" id="KAK3582715.1"/>
    </source>
</evidence>
<sequence length="91" mass="10323">MTKVEKTFHNFVDFPLVVQIGSIALLLAFILDLIGFAAPYWNVDEATFSGLWQMCTSDGNDTYCGYHDSSLSEVDRIVKEEKKKKGKRNTE</sequence>
<keyword evidence="1" id="KW-0472">Membrane</keyword>
<dbReference type="Proteomes" id="UP001195483">
    <property type="component" value="Unassembled WGS sequence"/>
</dbReference>